<evidence type="ECO:0000259" key="8">
    <source>
        <dbReference type="Pfam" id="PF09335"/>
    </source>
</evidence>
<gene>
    <name evidence="9" type="ORF">ACFFIC_07600</name>
</gene>
<comment type="caution">
    <text evidence="9">The sequence shown here is derived from an EMBL/GenBank/DDBJ whole genome shotgun (WGS) entry which is preliminary data.</text>
</comment>
<evidence type="ECO:0000256" key="7">
    <source>
        <dbReference type="SAM" id="MobiDB-lite"/>
    </source>
</evidence>
<evidence type="ECO:0000256" key="5">
    <source>
        <dbReference type="ARBA" id="ARBA00023136"/>
    </source>
</evidence>
<protein>
    <recommendedName>
        <fullName evidence="6">TVP38/TMEM64 family membrane protein</fullName>
    </recommendedName>
</protein>
<reference evidence="9 10" key="1">
    <citation type="submission" date="2024-09" db="EMBL/GenBank/DDBJ databases">
        <authorList>
            <person name="Sun Q."/>
            <person name="Mori K."/>
        </authorList>
    </citation>
    <scope>NUCLEOTIDE SEQUENCE [LARGE SCALE GENOMIC DNA]</scope>
    <source>
        <strain evidence="9 10">CCM 7468</strain>
    </source>
</reference>
<name>A0ABV6IRR5_9PROT</name>
<dbReference type="RefSeq" id="WP_377049568.1">
    <property type="nucleotide sequence ID" value="NZ_JBHLVZ010000005.1"/>
</dbReference>
<evidence type="ECO:0000256" key="2">
    <source>
        <dbReference type="ARBA" id="ARBA00022475"/>
    </source>
</evidence>
<evidence type="ECO:0000313" key="10">
    <source>
        <dbReference type="Proteomes" id="UP001589789"/>
    </source>
</evidence>
<feature type="transmembrane region" description="Helical" evidence="6">
    <location>
        <begin position="56"/>
        <end position="74"/>
    </location>
</feature>
<feature type="transmembrane region" description="Helical" evidence="6">
    <location>
        <begin position="172"/>
        <end position="192"/>
    </location>
</feature>
<evidence type="ECO:0000256" key="4">
    <source>
        <dbReference type="ARBA" id="ARBA00022989"/>
    </source>
</evidence>
<keyword evidence="10" id="KW-1185">Reference proteome</keyword>
<dbReference type="Proteomes" id="UP001589789">
    <property type="component" value="Unassembled WGS sequence"/>
</dbReference>
<keyword evidence="3 6" id="KW-0812">Transmembrane</keyword>
<feature type="domain" description="VTT" evidence="8">
    <location>
        <begin position="74"/>
        <end position="194"/>
    </location>
</feature>
<dbReference type="Pfam" id="PF09335">
    <property type="entry name" value="VTT_dom"/>
    <property type="match status" value="1"/>
</dbReference>
<proteinExistence type="inferred from homology"/>
<accession>A0ABV6IRR5</accession>
<dbReference type="InterPro" id="IPR015414">
    <property type="entry name" value="TMEM64"/>
</dbReference>
<feature type="transmembrane region" description="Helical" evidence="6">
    <location>
        <begin position="17"/>
        <end position="35"/>
    </location>
</feature>
<evidence type="ECO:0000256" key="3">
    <source>
        <dbReference type="ARBA" id="ARBA00022692"/>
    </source>
</evidence>
<evidence type="ECO:0000256" key="1">
    <source>
        <dbReference type="ARBA" id="ARBA00004651"/>
    </source>
</evidence>
<keyword evidence="5 6" id="KW-0472">Membrane</keyword>
<sequence>MSGAASTRPGLASAGRMALLAVGLGLAGWIIRTLGFAPGGDAGTQWVDHWIRGQGLWGEAVFLAVGAAAAAAGLPRQAVAFLGGYAFGALLGTPLALVAQLLGCAVSFGWARLLGRDWAARRLRGRFGRRLRPLHDRLVARPFGATLALRLLPVGNNLALNLLAGLSGVRLLPFLAGSAIGYLPQTLVFVLLGNGVAVDRTAQLALGGGLFAVSVALGAWLLRREPPGEDGGSGTAEQGEQAREHVA</sequence>
<evidence type="ECO:0000313" key="9">
    <source>
        <dbReference type="EMBL" id="MFC0385420.1"/>
    </source>
</evidence>
<dbReference type="EMBL" id="JBHLVZ010000005">
    <property type="protein sequence ID" value="MFC0385420.1"/>
    <property type="molecule type" value="Genomic_DNA"/>
</dbReference>
<keyword evidence="4 6" id="KW-1133">Transmembrane helix</keyword>
<organism evidence="9 10">
    <name type="scientific">Muricoccus vinaceus</name>
    <dbReference type="NCBI Taxonomy" id="424704"/>
    <lineage>
        <taxon>Bacteria</taxon>
        <taxon>Pseudomonadati</taxon>
        <taxon>Pseudomonadota</taxon>
        <taxon>Alphaproteobacteria</taxon>
        <taxon>Acetobacterales</taxon>
        <taxon>Roseomonadaceae</taxon>
        <taxon>Muricoccus</taxon>
    </lineage>
</organism>
<comment type="similarity">
    <text evidence="6">Belongs to the TVP38/TMEM64 family.</text>
</comment>
<evidence type="ECO:0000256" key="6">
    <source>
        <dbReference type="RuleBase" id="RU366058"/>
    </source>
</evidence>
<dbReference type="PANTHER" id="PTHR12677">
    <property type="entry name" value="GOLGI APPARATUS MEMBRANE PROTEIN TVP38-RELATED"/>
    <property type="match status" value="1"/>
</dbReference>
<feature type="transmembrane region" description="Helical" evidence="6">
    <location>
        <begin position="204"/>
        <end position="222"/>
    </location>
</feature>
<dbReference type="PANTHER" id="PTHR12677:SF59">
    <property type="entry name" value="GOLGI APPARATUS MEMBRANE PROTEIN TVP38-RELATED"/>
    <property type="match status" value="1"/>
</dbReference>
<dbReference type="InterPro" id="IPR032816">
    <property type="entry name" value="VTT_dom"/>
</dbReference>
<feature type="transmembrane region" description="Helical" evidence="6">
    <location>
        <begin position="86"/>
        <end position="113"/>
    </location>
</feature>
<feature type="region of interest" description="Disordered" evidence="7">
    <location>
        <begin position="226"/>
        <end position="247"/>
    </location>
</feature>
<comment type="subcellular location">
    <subcellularLocation>
        <location evidence="1 6">Cell membrane</location>
        <topology evidence="1 6">Multi-pass membrane protein</topology>
    </subcellularLocation>
</comment>
<keyword evidence="2 6" id="KW-1003">Cell membrane</keyword>